<dbReference type="AlphaFoldDB" id="A0A072TWH5"/>
<dbReference type="Gramene" id="rna38686">
    <property type="protein sequence ID" value="RHN44554.1"/>
    <property type="gene ID" value="gene38686"/>
</dbReference>
<reference evidence="2 5" key="1">
    <citation type="journal article" date="2011" name="Nature">
        <title>The Medicago genome provides insight into the evolution of rhizobial symbioses.</title>
        <authorList>
            <person name="Young N.D."/>
            <person name="Debelle F."/>
            <person name="Oldroyd G.E."/>
            <person name="Geurts R."/>
            <person name="Cannon S.B."/>
            <person name="Udvardi M.K."/>
            <person name="Benedito V.A."/>
            <person name="Mayer K.F."/>
            <person name="Gouzy J."/>
            <person name="Schoof H."/>
            <person name="Van de Peer Y."/>
            <person name="Proost S."/>
            <person name="Cook D.R."/>
            <person name="Meyers B.C."/>
            <person name="Spannagl M."/>
            <person name="Cheung F."/>
            <person name="De Mita S."/>
            <person name="Krishnakumar V."/>
            <person name="Gundlach H."/>
            <person name="Zhou S."/>
            <person name="Mudge J."/>
            <person name="Bharti A.K."/>
            <person name="Murray J.D."/>
            <person name="Naoumkina M.A."/>
            <person name="Rosen B."/>
            <person name="Silverstein K.A."/>
            <person name="Tang H."/>
            <person name="Rombauts S."/>
            <person name="Zhao P.X."/>
            <person name="Zhou P."/>
            <person name="Barbe V."/>
            <person name="Bardou P."/>
            <person name="Bechner M."/>
            <person name="Bellec A."/>
            <person name="Berger A."/>
            <person name="Berges H."/>
            <person name="Bidwell S."/>
            <person name="Bisseling T."/>
            <person name="Choisne N."/>
            <person name="Couloux A."/>
            <person name="Denny R."/>
            <person name="Deshpande S."/>
            <person name="Dai X."/>
            <person name="Doyle J.J."/>
            <person name="Dudez A.M."/>
            <person name="Farmer A.D."/>
            <person name="Fouteau S."/>
            <person name="Franken C."/>
            <person name="Gibelin C."/>
            <person name="Gish J."/>
            <person name="Goldstein S."/>
            <person name="Gonzalez A.J."/>
            <person name="Green P.J."/>
            <person name="Hallab A."/>
            <person name="Hartog M."/>
            <person name="Hua A."/>
            <person name="Humphray S.J."/>
            <person name="Jeong D.H."/>
            <person name="Jing Y."/>
            <person name="Jocker A."/>
            <person name="Kenton S.M."/>
            <person name="Kim D.J."/>
            <person name="Klee K."/>
            <person name="Lai H."/>
            <person name="Lang C."/>
            <person name="Lin S."/>
            <person name="Macmil S.L."/>
            <person name="Magdelenat G."/>
            <person name="Matthews L."/>
            <person name="McCorrison J."/>
            <person name="Monaghan E.L."/>
            <person name="Mun J.H."/>
            <person name="Najar F.Z."/>
            <person name="Nicholson C."/>
            <person name="Noirot C."/>
            <person name="O'Bleness M."/>
            <person name="Paule C.R."/>
            <person name="Poulain J."/>
            <person name="Prion F."/>
            <person name="Qin B."/>
            <person name="Qu C."/>
            <person name="Retzel E.F."/>
            <person name="Riddle C."/>
            <person name="Sallet E."/>
            <person name="Samain S."/>
            <person name="Samson N."/>
            <person name="Sanders I."/>
            <person name="Saurat O."/>
            <person name="Scarpelli C."/>
            <person name="Schiex T."/>
            <person name="Segurens B."/>
            <person name="Severin A.J."/>
            <person name="Sherrier D.J."/>
            <person name="Shi R."/>
            <person name="Sims S."/>
            <person name="Singer S.R."/>
            <person name="Sinharoy S."/>
            <person name="Sterck L."/>
            <person name="Viollet A."/>
            <person name="Wang B.B."/>
            <person name="Wang K."/>
            <person name="Wang M."/>
            <person name="Wang X."/>
            <person name="Warfsmann J."/>
            <person name="Weissenbach J."/>
            <person name="White D.D."/>
            <person name="White J.D."/>
            <person name="Wiley G.B."/>
            <person name="Wincker P."/>
            <person name="Xing Y."/>
            <person name="Yang L."/>
            <person name="Yao Z."/>
            <person name="Ying F."/>
            <person name="Zhai J."/>
            <person name="Zhou L."/>
            <person name="Zuber A."/>
            <person name="Denarie J."/>
            <person name="Dixon R.A."/>
            <person name="May G.D."/>
            <person name="Schwartz D.C."/>
            <person name="Rogers J."/>
            <person name="Quetier F."/>
            <person name="Town C.D."/>
            <person name="Roe B.A."/>
        </authorList>
    </citation>
    <scope>NUCLEOTIDE SEQUENCE [LARGE SCALE GENOMIC DNA]</scope>
    <source>
        <strain evidence="2">A17</strain>
        <strain evidence="4 5">cv. Jemalong A17</strain>
    </source>
</reference>
<protein>
    <submittedName>
        <fullName evidence="2">SCR-like protein</fullName>
    </submittedName>
</protein>
<proteinExistence type="predicted"/>
<dbReference type="HOGENOM" id="CLU_174363_0_0_1"/>
<gene>
    <name evidence="2" type="ordered locus">MTR_7g018030</name>
    <name evidence="3" type="ORF">MtrunA17_Chr7g0220651</name>
</gene>
<evidence type="ECO:0000256" key="1">
    <source>
        <dbReference type="SAM" id="SignalP"/>
    </source>
</evidence>
<reference evidence="4" key="3">
    <citation type="submission" date="2015-04" db="UniProtKB">
        <authorList>
            <consortium name="EnsemblPlants"/>
        </authorList>
    </citation>
    <scope>IDENTIFICATION</scope>
    <source>
        <strain evidence="4">cv. Jemalong A17</strain>
    </source>
</reference>
<evidence type="ECO:0000313" key="5">
    <source>
        <dbReference type="Proteomes" id="UP000002051"/>
    </source>
</evidence>
<feature type="signal peptide" evidence="1">
    <location>
        <begin position="1"/>
        <end position="22"/>
    </location>
</feature>
<feature type="chain" id="PRO_5014499057" evidence="1">
    <location>
        <begin position="23"/>
        <end position="88"/>
    </location>
</feature>
<dbReference type="EMBL" id="PSQE01000007">
    <property type="protein sequence ID" value="RHN44554.1"/>
    <property type="molecule type" value="Genomic_DNA"/>
</dbReference>
<dbReference type="EMBL" id="CM001223">
    <property type="protein sequence ID" value="KEH21792.1"/>
    <property type="molecule type" value="Genomic_DNA"/>
</dbReference>
<organism evidence="2 5">
    <name type="scientific">Medicago truncatula</name>
    <name type="common">Barrel medic</name>
    <name type="synonym">Medicago tribuloides</name>
    <dbReference type="NCBI Taxonomy" id="3880"/>
    <lineage>
        <taxon>Eukaryota</taxon>
        <taxon>Viridiplantae</taxon>
        <taxon>Streptophyta</taxon>
        <taxon>Embryophyta</taxon>
        <taxon>Tracheophyta</taxon>
        <taxon>Spermatophyta</taxon>
        <taxon>Magnoliopsida</taxon>
        <taxon>eudicotyledons</taxon>
        <taxon>Gunneridae</taxon>
        <taxon>Pentapetalae</taxon>
        <taxon>rosids</taxon>
        <taxon>fabids</taxon>
        <taxon>Fabales</taxon>
        <taxon>Fabaceae</taxon>
        <taxon>Papilionoideae</taxon>
        <taxon>50 kb inversion clade</taxon>
        <taxon>NPAAA clade</taxon>
        <taxon>Hologalegina</taxon>
        <taxon>IRL clade</taxon>
        <taxon>Trifolieae</taxon>
        <taxon>Medicago</taxon>
    </lineage>
</organism>
<accession>A0A072TWH5</accession>
<evidence type="ECO:0000313" key="2">
    <source>
        <dbReference type="EMBL" id="KEH21792.1"/>
    </source>
</evidence>
<reference evidence="2 5" key="2">
    <citation type="journal article" date="2014" name="BMC Genomics">
        <title>An improved genome release (version Mt4.0) for the model legume Medicago truncatula.</title>
        <authorList>
            <person name="Tang H."/>
            <person name="Krishnakumar V."/>
            <person name="Bidwell S."/>
            <person name="Rosen B."/>
            <person name="Chan A."/>
            <person name="Zhou S."/>
            <person name="Gentzbittel L."/>
            <person name="Childs K.L."/>
            <person name="Yandell M."/>
            <person name="Gundlach H."/>
            <person name="Mayer K.F."/>
            <person name="Schwartz D.C."/>
            <person name="Town C.D."/>
        </authorList>
    </citation>
    <scope>GENOME REANNOTATION</scope>
    <source>
        <strain evidence="2">A17</strain>
        <strain evidence="4 5">cv. Jemalong A17</strain>
    </source>
</reference>
<dbReference type="Proteomes" id="UP000265566">
    <property type="component" value="Chromosome 7"/>
</dbReference>
<sequence length="88" mass="9528">MKQEIILLMFVALFALFNHTNGQTKICEAGVELPGLCSQGCFEVVKQKYGVQPVSCSCKDTPVKLALCSCNYICASLKGKEGFVCTSN</sequence>
<name>A0A072TWH5_MEDTR</name>
<dbReference type="EnsemblPlants" id="KEH21792">
    <property type="protein sequence ID" value="KEH21792"/>
    <property type="gene ID" value="MTR_7g018030"/>
</dbReference>
<evidence type="ECO:0000313" key="3">
    <source>
        <dbReference type="EMBL" id="RHN44554.1"/>
    </source>
</evidence>
<reference evidence="3" key="4">
    <citation type="journal article" date="2018" name="Nat. Plants">
        <title>Whole-genome landscape of Medicago truncatula symbiotic genes.</title>
        <authorList>
            <person name="Pecrix Y."/>
            <person name="Gamas P."/>
            <person name="Carrere S."/>
        </authorList>
    </citation>
    <scope>NUCLEOTIDE SEQUENCE</scope>
    <source>
        <tissue evidence="3">Leaves</tissue>
    </source>
</reference>
<keyword evidence="5" id="KW-1185">Reference proteome</keyword>
<keyword evidence="1" id="KW-0732">Signal</keyword>
<dbReference type="Proteomes" id="UP000002051">
    <property type="component" value="Unassembled WGS sequence"/>
</dbReference>
<evidence type="ECO:0000313" key="4">
    <source>
        <dbReference type="EnsemblPlants" id="KEH21792"/>
    </source>
</evidence>